<accession>A0A6H1NXY3</accession>
<feature type="transmembrane region" description="Helical" evidence="1">
    <location>
        <begin position="20"/>
        <end position="46"/>
    </location>
</feature>
<sequence>MNFMNSKVYSTFEVVCNLFLLNLLWLLMCLPVVTIFPATAAMFGVVRQSVLYKDSSIFTSFFRYFKENFKQSFLLGILWLTSAYIFYSDYNFIYGLGSIRNVLLPVLFLFGILYTFTTVFLFPVMVHYKTNWRGLIKNALFFSLIHFPITLLGLVILVVTGVIAMALPITGFIIFSISAYGIFSLSNRVFRKIEQVKGLESVTPKGDVEFSKI</sequence>
<feature type="transmembrane region" description="Helical" evidence="1">
    <location>
        <begin position="165"/>
        <end position="183"/>
    </location>
</feature>
<keyword evidence="1" id="KW-0812">Transmembrane</keyword>
<reference evidence="2 3" key="2">
    <citation type="submission" date="2020-04" db="EMBL/GenBank/DDBJ databases">
        <authorList>
            <person name="Fomenkov A."/>
            <person name="Anton B.P."/>
            <person name="Roberts R.J."/>
        </authorList>
    </citation>
    <scope>NUCLEOTIDE SEQUENCE [LARGE SCALE GENOMIC DNA]</scope>
    <source>
        <strain evidence="2 3">S2</strain>
    </source>
</reference>
<evidence type="ECO:0000256" key="1">
    <source>
        <dbReference type="SAM" id="Phobius"/>
    </source>
</evidence>
<reference evidence="2 3" key="1">
    <citation type="submission" date="2020-04" db="EMBL/GenBank/DDBJ databases">
        <title>Genome-Wide Identification of 5-Methylcytosine Sites in Bacterial Genomes By High-Throughput Sequencing of MspJI Restriction Fragments.</title>
        <authorList>
            <person name="Wu V."/>
        </authorList>
    </citation>
    <scope>NUCLEOTIDE SEQUENCE [LARGE SCALE GENOMIC DNA]</scope>
    <source>
        <strain evidence="2 3">S2</strain>
    </source>
</reference>
<evidence type="ECO:0000313" key="3">
    <source>
        <dbReference type="Proteomes" id="UP000501868"/>
    </source>
</evidence>
<dbReference type="Proteomes" id="UP000501868">
    <property type="component" value="Chromosome"/>
</dbReference>
<dbReference type="EMBL" id="CP051128">
    <property type="protein sequence ID" value="QIZ06174.1"/>
    <property type="molecule type" value="Genomic_DNA"/>
</dbReference>
<keyword evidence="1" id="KW-1133">Transmembrane helix</keyword>
<proteinExistence type="predicted"/>
<keyword evidence="1" id="KW-0472">Membrane</keyword>
<organism evidence="2 3">
    <name type="scientific">Priestia megaterium</name>
    <name type="common">Bacillus megaterium</name>
    <dbReference type="NCBI Taxonomy" id="1404"/>
    <lineage>
        <taxon>Bacteria</taxon>
        <taxon>Bacillati</taxon>
        <taxon>Bacillota</taxon>
        <taxon>Bacilli</taxon>
        <taxon>Bacillales</taxon>
        <taxon>Bacillaceae</taxon>
        <taxon>Priestia</taxon>
    </lineage>
</organism>
<feature type="transmembrane region" description="Helical" evidence="1">
    <location>
        <begin position="102"/>
        <end position="126"/>
    </location>
</feature>
<dbReference type="InterPro" id="IPR006938">
    <property type="entry name" value="DUF624"/>
</dbReference>
<gene>
    <name evidence="2" type="ORF">HFZ78_05070</name>
</gene>
<protein>
    <submittedName>
        <fullName evidence="2">DUF624 domain-containing protein</fullName>
    </submittedName>
</protein>
<feature type="transmembrane region" description="Helical" evidence="1">
    <location>
        <begin position="138"/>
        <end position="159"/>
    </location>
</feature>
<evidence type="ECO:0000313" key="2">
    <source>
        <dbReference type="EMBL" id="QIZ06174.1"/>
    </source>
</evidence>
<feature type="transmembrane region" description="Helical" evidence="1">
    <location>
        <begin position="72"/>
        <end position="90"/>
    </location>
</feature>
<dbReference type="Pfam" id="PF04854">
    <property type="entry name" value="DUF624"/>
    <property type="match status" value="1"/>
</dbReference>
<name>A0A6H1NXY3_PRIMG</name>
<dbReference type="AlphaFoldDB" id="A0A6H1NXY3"/>